<dbReference type="EMBL" id="CP042467">
    <property type="protein sequence ID" value="QED25820.1"/>
    <property type="molecule type" value="Genomic_DNA"/>
</dbReference>
<reference evidence="9 10" key="1">
    <citation type="submission" date="2019-08" db="EMBL/GenBank/DDBJ databases">
        <authorList>
            <person name="Liang Q."/>
        </authorList>
    </citation>
    <scope>NUCLEOTIDE SEQUENCE [LARGE SCALE GENOMIC DNA]</scope>
    <source>
        <strain evidence="9 10">V1718</strain>
    </source>
</reference>
<keyword evidence="7" id="KW-1133">Transmembrane helix</keyword>
<dbReference type="CDD" id="cd14014">
    <property type="entry name" value="STKc_PknB_like"/>
    <property type="match status" value="1"/>
</dbReference>
<dbReference type="SUPFAM" id="SSF56112">
    <property type="entry name" value="Protein kinase-like (PK-like)"/>
    <property type="match status" value="1"/>
</dbReference>
<dbReference type="SMART" id="SM00220">
    <property type="entry name" value="S_TKc"/>
    <property type="match status" value="1"/>
</dbReference>
<dbReference type="InterPro" id="IPR000719">
    <property type="entry name" value="Prot_kinase_dom"/>
</dbReference>
<dbReference type="Pfam" id="PF00069">
    <property type="entry name" value="Pkinase"/>
    <property type="match status" value="1"/>
</dbReference>
<feature type="compositionally biased region" description="Polar residues" evidence="6">
    <location>
        <begin position="354"/>
        <end position="364"/>
    </location>
</feature>
<sequence>MTSQQPPDALQIGQIFEGKYKILRELGRGGFGMVYLAYQEPMDRYVALKVLRPGIGLTAPSAKERFLREVKIISKLKHPNTVTIHEFGETADGGLYMTLEYVEGETLKDAFKRDGAFNGQKAAELARQIAKSLAEAHRHGIVHRDLKPQNIMLTSIEGDKDFVKVLDFGVARLLDPKTTDLTSVGLPEGERELIGTPRYMSPEQVRGEGLSGASDIYSLGLILYEMLTGEQAVQGDSTMALITQQISPEPLRLPGLQHVDPLLQDITRIAVAKSLSDRWQSAEQMAEALEQYLFSTRSGRNTLTGASGEFMQSFQSQMMQAAPQSTGWQQAPANWSAQTPSGNWLESGYYDPNQMPQNMGSGQYPQPVRQTMPPSGYYPGQPPYPQGQQPQYPQGPQHPYPNMPPQNPHASGQYPQMPNQQMPNPHQSQLIQHNHQFAQNLPQPGSGQYELGRESSSNDMELKVERNADFEDFQATVEHSKLDRSQLRKSIAGSSFSDLPPPPVDERPFQEAPPEPEKPVDPPKPKPVASKAGEQSMVGFTFDLVKISVLTLAMLVVAYISFIVAGAALAPHTQDGLRLVAAAIMAAAPPFLALMTDPGSGERFKIITPITVRAMRVLGTSAVFSVGLLLVLSAIFATGIVGELRKDPNWFLSSNDTKLAGINREISYGAADLVAGSMSAIGLYDHRRGNVQQTPTPTRLPQPTRPKNGESTANDEPADTADTSGKPAKEAGPKPEKDPGYVTW</sequence>
<keyword evidence="2 5" id="KW-0547">Nucleotide-binding</keyword>
<feature type="domain" description="Protein kinase" evidence="8">
    <location>
        <begin position="20"/>
        <end position="293"/>
    </location>
</feature>
<dbReference type="Gene3D" id="1.10.510.10">
    <property type="entry name" value="Transferase(Phosphotransferase) domain 1"/>
    <property type="match status" value="1"/>
</dbReference>
<dbReference type="PROSITE" id="PS00107">
    <property type="entry name" value="PROTEIN_KINASE_ATP"/>
    <property type="match status" value="1"/>
</dbReference>
<evidence type="ECO:0000256" key="6">
    <source>
        <dbReference type="SAM" id="MobiDB-lite"/>
    </source>
</evidence>
<feature type="transmembrane region" description="Helical" evidence="7">
    <location>
        <begin position="547"/>
        <end position="570"/>
    </location>
</feature>
<keyword evidence="4 5" id="KW-0067">ATP-binding</keyword>
<evidence type="ECO:0000256" key="3">
    <source>
        <dbReference type="ARBA" id="ARBA00022777"/>
    </source>
</evidence>
<dbReference type="KEGG" id="bbae:FRD01_00785"/>
<feature type="region of interest" description="Disordered" evidence="6">
    <location>
        <begin position="689"/>
        <end position="744"/>
    </location>
</feature>
<evidence type="ECO:0000313" key="9">
    <source>
        <dbReference type="EMBL" id="QED25820.1"/>
    </source>
</evidence>
<feature type="compositionally biased region" description="Polar residues" evidence="6">
    <location>
        <begin position="326"/>
        <end position="344"/>
    </location>
</feature>
<keyword evidence="7" id="KW-0812">Transmembrane</keyword>
<gene>
    <name evidence="9" type="ORF">FRD01_00785</name>
</gene>
<dbReference type="PANTHER" id="PTHR43289">
    <property type="entry name" value="MITOGEN-ACTIVATED PROTEIN KINASE KINASE KINASE 20-RELATED"/>
    <property type="match status" value="1"/>
</dbReference>
<protein>
    <submittedName>
        <fullName evidence="9">Protein kinase</fullName>
    </submittedName>
</protein>
<keyword evidence="1" id="KW-0808">Transferase</keyword>
<evidence type="ECO:0000256" key="4">
    <source>
        <dbReference type="ARBA" id="ARBA00022840"/>
    </source>
</evidence>
<feature type="compositionally biased region" description="Low complexity" evidence="6">
    <location>
        <begin position="316"/>
        <end position="325"/>
    </location>
</feature>
<feature type="compositionally biased region" description="Basic and acidic residues" evidence="6">
    <location>
        <begin position="727"/>
        <end position="744"/>
    </location>
</feature>
<dbReference type="InterPro" id="IPR011009">
    <property type="entry name" value="Kinase-like_dom_sf"/>
</dbReference>
<keyword evidence="7" id="KW-0472">Membrane</keyword>
<dbReference type="PROSITE" id="PS50011">
    <property type="entry name" value="PROTEIN_KINASE_DOM"/>
    <property type="match status" value="1"/>
</dbReference>
<dbReference type="InterPro" id="IPR017441">
    <property type="entry name" value="Protein_kinase_ATP_BS"/>
</dbReference>
<keyword evidence="10" id="KW-1185">Reference proteome</keyword>
<feature type="region of interest" description="Disordered" evidence="6">
    <location>
        <begin position="439"/>
        <end position="459"/>
    </location>
</feature>
<feature type="compositionally biased region" description="Low complexity" evidence="6">
    <location>
        <begin position="386"/>
        <end position="395"/>
    </location>
</feature>
<evidence type="ECO:0000313" key="10">
    <source>
        <dbReference type="Proteomes" id="UP000321595"/>
    </source>
</evidence>
<feature type="compositionally biased region" description="Low complexity" evidence="6">
    <location>
        <begin position="413"/>
        <end position="427"/>
    </location>
</feature>
<evidence type="ECO:0000259" key="8">
    <source>
        <dbReference type="PROSITE" id="PS50011"/>
    </source>
</evidence>
<dbReference type="Proteomes" id="UP000321595">
    <property type="component" value="Chromosome"/>
</dbReference>
<dbReference type="GO" id="GO:0005524">
    <property type="term" value="F:ATP binding"/>
    <property type="evidence" value="ECO:0007669"/>
    <property type="project" value="UniProtKB-UniRule"/>
</dbReference>
<feature type="transmembrane region" description="Helical" evidence="7">
    <location>
        <begin position="576"/>
        <end position="596"/>
    </location>
</feature>
<evidence type="ECO:0000256" key="5">
    <source>
        <dbReference type="PROSITE-ProRule" id="PRU10141"/>
    </source>
</evidence>
<accession>A0A5B8XJ78</accession>
<proteinExistence type="predicted"/>
<dbReference type="RefSeq" id="WP_146956727.1">
    <property type="nucleotide sequence ID" value="NZ_CP042467.1"/>
</dbReference>
<dbReference type="InterPro" id="IPR008271">
    <property type="entry name" value="Ser/Thr_kinase_AS"/>
</dbReference>
<dbReference type="OrthoDB" id="9779954at2"/>
<dbReference type="PROSITE" id="PS00108">
    <property type="entry name" value="PROTEIN_KINASE_ST"/>
    <property type="match status" value="1"/>
</dbReference>
<name>A0A5B8XJ78_9DELT</name>
<dbReference type="AlphaFoldDB" id="A0A5B8XJ78"/>
<keyword evidence="3 9" id="KW-0418">Kinase</keyword>
<organism evidence="9 10">
    <name type="scientific">Microvenator marinus</name>
    <dbReference type="NCBI Taxonomy" id="2600177"/>
    <lineage>
        <taxon>Bacteria</taxon>
        <taxon>Deltaproteobacteria</taxon>
        <taxon>Bradymonadales</taxon>
        <taxon>Microvenatoraceae</taxon>
        <taxon>Microvenator</taxon>
    </lineage>
</organism>
<dbReference type="PANTHER" id="PTHR43289:SF6">
    <property type="entry name" value="SERINE_THREONINE-PROTEIN KINASE NEKL-3"/>
    <property type="match status" value="1"/>
</dbReference>
<evidence type="ECO:0000256" key="2">
    <source>
        <dbReference type="ARBA" id="ARBA00022741"/>
    </source>
</evidence>
<dbReference type="GO" id="GO:0004674">
    <property type="term" value="F:protein serine/threonine kinase activity"/>
    <property type="evidence" value="ECO:0007669"/>
    <property type="project" value="TreeGrafter"/>
</dbReference>
<evidence type="ECO:0000256" key="7">
    <source>
        <dbReference type="SAM" id="Phobius"/>
    </source>
</evidence>
<evidence type="ECO:0000256" key="1">
    <source>
        <dbReference type="ARBA" id="ARBA00022679"/>
    </source>
</evidence>
<dbReference type="Gene3D" id="3.30.200.20">
    <property type="entry name" value="Phosphorylase Kinase, domain 1"/>
    <property type="match status" value="1"/>
</dbReference>
<feature type="region of interest" description="Disordered" evidence="6">
    <location>
        <begin position="316"/>
        <end position="427"/>
    </location>
</feature>
<feature type="binding site" evidence="5">
    <location>
        <position position="49"/>
    </location>
    <ligand>
        <name>ATP</name>
        <dbReference type="ChEBI" id="CHEBI:30616"/>
    </ligand>
</feature>
<feature type="transmembrane region" description="Helical" evidence="7">
    <location>
        <begin position="617"/>
        <end position="641"/>
    </location>
</feature>
<feature type="compositionally biased region" description="Pro residues" evidence="6">
    <location>
        <begin position="396"/>
        <end position="407"/>
    </location>
</feature>
<feature type="compositionally biased region" description="Basic and acidic residues" evidence="6">
    <location>
        <begin position="504"/>
        <end position="524"/>
    </location>
</feature>
<feature type="region of interest" description="Disordered" evidence="6">
    <location>
        <begin position="492"/>
        <end position="531"/>
    </location>
</feature>